<dbReference type="Proteomes" id="UP000469523">
    <property type="component" value="Unassembled WGS sequence"/>
</dbReference>
<evidence type="ECO:0000256" key="1">
    <source>
        <dbReference type="SAM" id="Coils"/>
    </source>
</evidence>
<keyword evidence="1" id="KW-0175">Coiled coil</keyword>
<name>A0A6N7XWN5_9FIRM</name>
<protein>
    <submittedName>
        <fullName evidence="2">Uncharacterized protein</fullName>
    </submittedName>
</protein>
<accession>A0A6N7XWN5</accession>
<sequence length="203" mass="24048">MFNRNMNLDNLDKDILLKNKIPLLYSEPSWTKLFGNVDNKKIENAKEELMELVSREKELEIQNKELQKQKLRSMKMILGISDSVNNESKVENIGLLDEYKEQILQINQALDELTFQLETIPKEIRESNLQLLKATIEYSYSELKIREKFVKEANSEIETLRARLKILIDTKHNYEEWINETYTFLHGVLGSEEIEKIDKERLK</sequence>
<organism evidence="2 3">
    <name type="scientific">Tissierella pigra</name>
    <dbReference type="NCBI Taxonomy" id="2607614"/>
    <lineage>
        <taxon>Bacteria</taxon>
        <taxon>Bacillati</taxon>
        <taxon>Bacillota</taxon>
        <taxon>Tissierellia</taxon>
        <taxon>Tissierellales</taxon>
        <taxon>Tissierellaceae</taxon>
        <taxon>Tissierella</taxon>
    </lineage>
</organism>
<feature type="coiled-coil region" evidence="1">
    <location>
        <begin position="39"/>
        <end position="116"/>
    </location>
</feature>
<reference evidence="2 3" key="1">
    <citation type="submission" date="2019-09" db="EMBL/GenBank/DDBJ databases">
        <title>In-depth cultivation of the pig gut microbiome towards novel bacterial diversity and tailored functional studies.</title>
        <authorList>
            <person name="Wylensek D."/>
            <person name="Hitch T.C.A."/>
            <person name="Clavel T."/>
        </authorList>
    </citation>
    <scope>NUCLEOTIDE SEQUENCE [LARGE SCALE GENOMIC DNA]</scope>
    <source>
        <strain evidence="2 3">WCA3-693-APC-4?</strain>
    </source>
</reference>
<dbReference type="RefSeq" id="WP_154439385.1">
    <property type="nucleotide sequence ID" value="NZ_JAHLPJ010000001.1"/>
</dbReference>
<evidence type="ECO:0000313" key="2">
    <source>
        <dbReference type="EMBL" id="MSU00964.1"/>
    </source>
</evidence>
<evidence type="ECO:0000313" key="3">
    <source>
        <dbReference type="Proteomes" id="UP000469523"/>
    </source>
</evidence>
<dbReference type="EMBL" id="VUNQ01000009">
    <property type="protein sequence ID" value="MSU00964.1"/>
    <property type="molecule type" value="Genomic_DNA"/>
</dbReference>
<keyword evidence="3" id="KW-1185">Reference proteome</keyword>
<gene>
    <name evidence="2" type="ORF">FYJ83_05735</name>
</gene>
<proteinExistence type="predicted"/>
<comment type="caution">
    <text evidence="2">The sequence shown here is derived from an EMBL/GenBank/DDBJ whole genome shotgun (WGS) entry which is preliminary data.</text>
</comment>
<dbReference type="AlphaFoldDB" id="A0A6N7XWN5"/>